<reference evidence="8" key="1">
    <citation type="submission" date="2017-01" db="EMBL/GenBank/DDBJ databases">
        <title>Comparative genomics of anhydrobiosis in the tardigrade Hypsibius dujardini.</title>
        <authorList>
            <person name="Yoshida Y."/>
            <person name="Koutsovoulos G."/>
            <person name="Laetsch D."/>
            <person name="Stevens L."/>
            <person name="Kumar S."/>
            <person name="Horikawa D."/>
            <person name="Ishino K."/>
            <person name="Komine S."/>
            <person name="Tomita M."/>
            <person name="Blaxter M."/>
            <person name="Arakawa K."/>
        </authorList>
    </citation>
    <scope>NUCLEOTIDE SEQUENCE [LARGE SCALE GENOMIC DNA]</scope>
    <source>
        <strain evidence="8">Z151</strain>
    </source>
</reference>
<dbReference type="SMART" id="SM00335">
    <property type="entry name" value="ANX"/>
    <property type="match status" value="4"/>
</dbReference>
<dbReference type="AlphaFoldDB" id="A0A1W0XE22"/>
<dbReference type="GO" id="GO:0005737">
    <property type="term" value="C:cytoplasm"/>
    <property type="evidence" value="ECO:0007669"/>
    <property type="project" value="TreeGrafter"/>
</dbReference>
<dbReference type="Proteomes" id="UP000192578">
    <property type="component" value="Unassembled WGS sequence"/>
</dbReference>
<organism evidence="7 8">
    <name type="scientific">Hypsibius exemplaris</name>
    <name type="common">Freshwater tardigrade</name>
    <dbReference type="NCBI Taxonomy" id="2072580"/>
    <lineage>
        <taxon>Eukaryota</taxon>
        <taxon>Metazoa</taxon>
        <taxon>Ecdysozoa</taxon>
        <taxon>Tardigrada</taxon>
        <taxon>Eutardigrada</taxon>
        <taxon>Parachela</taxon>
        <taxon>Hypsibioidea</taxon>
        <taxon>Hypsibiidae</taxon>
        <taxon>Hypsibius</taxon>
    </lineage>
</organism>
<feature type="compositionally biased region" description="Basic and acidic residues" evidence="6">
    <location>
        <begin position="371"/>
        <end position="387"/>
    </location>
</feature>
<dbReference type="PANTHER" id="PTHR10502">
    <property type="entry name" value="ANNEXIN"/>
    <property type="match status" value="1"/>
</dbReference>
<keyword evidence="8" id="KW-1185">Reference proteome</keyword>
<dbReference type="Pfam" id="PF00191">
    <property type="entry name" value="Annexin"/>
    <property type="match status" value="4"/>
</dbReference>
<keyword evidence="3" id="KW-0106">Calcium</keyword>
<dbReference type="PRINTS" id="PR00196">
    <property type="entry name" value="ANNEXIN"/>
</dbReference>
<name>A0A1W0XE22_HYPEX</name>
<dbReference type="InterPro" id="IPR018502">
    <property type="entry name" value="Annexin_repeat"/>
</dbReference>
<dbReference type="SUPFAM" id="SSF47874">
    <property type="entry name" value="Annexin"/>
    <property type="match status" value="1"/>
</dbReference>
<dbReference type="FunFam" id="1.10.220.10:FF:000002">
    <property type="entry name" value="Annexin"/>
    <property type="match status" value="1"/>
</dbReference>
<evidence type="ECO:0000256" key="2">
    <source>
        <dbReference type="ARBA" id="ARBA00022737"/>
    </source>
</evidence>
<feature type="region of interest" description="Disordered" evidence="6">
    <location>
        <begin position="371"/>
        <end position="403"/>
    </location>
</feature>
<dbReference type="PANTHER" id="PTHR10502:SF102">
    <property type="entry name" value="ANNEXIN B11"/>
    <property type="match status" value="1"/>
</dbReference>
<comment type="similarity">
    <text evidence="1">Belongs to the annexin family.</text>
</comment>
<evidence type="ECO:0000313" key="7">
    <source>
        <dbReference type="EMBL" id="OQV25720.1"/>
    </source>
</evidence>
<dbReference type="EMBL" id="MTYJ01000002">
    <property type="protein sequence ID" value="OQV25720.1"/>
    <property type="molecule type" value="Genomic_DNA"/>
</dbReference>
<sequence>MSGNLPESLYPDLDKVSLDDHPGALGDHNPPPAFGIMDMPTVVEHHPFDPDADAEALYGAMRGLGTREKSIIDLLCARTNDQRQRIAMSYKNIHGKDVISALKGELKIIISGHFESVIIALFKVPEMYDAEQIHHAIHLPLSDEDMLITILCTRSNEELTILKGAYRMQYDHDMLAAIGEHVHTSAFFKTLLAAVLQATRDERPEETDLTQIMKNVEQAKWDARALYDAGPKRWGSEKVFIPIFTNRSLPQLRIIFEELEKLTDLEVEKVIANELHNDIGKFLESLVKYIKNKHKFFAEVLYKSMKGLGTHDRKLMHTIISRSEKDLGSIRDQFDKMYAPKTLTSFIVGDTSGYYKSILLALAGCKREHEHVAHRNSKEHSPKEIKNHGGVPSIRMSQHDDDY</sequence>
<dbReference type="FunFam" id="1.10.220.10:FF:000005">
    <property type="entry name" value="Annexin"/>
    <property type="match status" value="1"/>
</dbReference>
<gene>
    <name evidence="7" type="ORF">BV898_00650</name>
</gene>
<dbReference type="GO" id="GO:0005886">
    <property type="term" value="C:plasma membrane"/>
    <property type="evidence" value="ECO:0007669"/>
    <property type="project" value="TreeGrafter"/>
</dbReference>
<dbReference type="PROSITE" id="PS51897">
    <property type="entry name" value="ANNEXIN_2"/>
    <property type="match status" value="4"/>
</dbReference>
<keyword evidence="4" id="KW-0041">Annexin</keyword>
<keyword evidence="2" id="KW-0677">Repeat</keyword>
<dbReference type="OrthoDB" id="37886at2759"/>
<dbReference type="InterPro" id="IPR037104">
    <property type="entry name" value="Annexin_sf"/>
</dbReference>
<comment type="caution">
    <text evidence="7">The sequence shown here is derived from an EMBL/GenBank/DDBJ whole genome shotgun (WGS) entry which is preliminary data.</text>
</comment>
<dbReference type="GO" id="GO:0005544">
    <property type="term" value="F:calcium-dependent phospholipid binding"/>
    <property type="evidence" value="ECO:0007669"/>
    <property type="project" value="UniProtKB-KW"/>
</dbReference>
<evidence type="ECO:0000313" key="8">
    <source>
        <dbReference type="Proteomes" id="UP000192578"/>
    </source>
</evidence>
<evidence type="ECO:0000256" key="3">
    <source>
        <dbReference type="ARBA" id="ARBA00022837"/>
    </source>
</evidence>
<evidence type="ECO:0000256" key="5">
    <source>
        <dbReference type="ARBA" id="ARBA00023302"/>
    </source>
</evidence>
<accession>A0A1W0XE22</accession>
<dbReference type="FunFam" id="1.10.220.10:FF:000001">
    <property type="entry name" value="Annexin"/>
    <property type="match status" value="1"/>
</dbReference>
<evidence type="ECO:0000256" key="4">
    <source>
        <dbReference type="ARBA" id="ARBA00023216"/>
    </source>
</evidence>
<dbReference type="GO" id="GO:0001786">
    <property type="term" value="F:phosphatidylserine binding"/>
    <property type="evidence" value="ECO:0007669"/>
    <property type="project" value="TreeGrafter"/>
</dbReference>
<proteinExistence type="inferred from homology"/>
<keyword evidence="5" id="KW-0111">Calcium/phospholipid-binding</keyword>
<dbReference type="Gene3D" id="1.10.220.10">
    <property type="entry name" value="Annexin"/>
    <property type="match status" value="4"/>
</dbReference>
<dbReference type="GO" id="GO:0005509">
    <property type="term" value="F:calcium ion binding"/>
    <property type="evidence" value="ECO:0007669"/>
    <property type="project" value="InterPro"/>
</dbReference>
<dbReference type="GO" id="GO:0012506">
    <property type="term" value="C:vesicle membrane"/>
    <property type="evidence" value="ECO:0007669"/>
    <property type="project" value="TreeGrafter"/>
</dbReference>
<protein>
    <submittedName>
        <fullName evidence="7">Annexin A11</fullName>
    </submittedName>
</protein>
<evidence type="ECO:0000256" key="1">
    <source>
        <dbReference type="ARBA" id="ARBA00007831"/>
    </source>
</evidence>
<evidence type="ECO:0000256" key="6">
    <source>
        <dbReference type="SAM" id="MobiDB-lite"/>
    </source>
</evidence>
<dbReference type="InterPro" id="IPR001464">
    <property type="entry name" value="Annexin"/>
</dbReference>
<dbReference type="GO" id="GO:0005634">
    <property type="term" value="C:nucleus"/>
    <property type="evidence" value="ECO:0007669"/>
    <property type="project" value="TreeGrafter"/>
</dbReference>